<organism evidence="7 8">
    <name type="scientific">Lodderomyces elongisporus (strain ATCC 11503 / CBS 2605 / JCM 1781 / NBRC 1676 / NRRL YB-4239)</name>
    <name type="common">Yeast</name>
    <name type="synonym">Saccharomyces elongisporus</name>
    <dbReference type="NCBI Taxonomy" id="379508"/>
    <lineage>
        <taxon>Eukaryota</taxon>
        <taxon>Fungi</taxon>
        <taxon>Dikarya</taxon>
        <taxon>Ascomycota</taxon>
        <taxon>Saccharomycotina</taxon>
        <taxon>Pichiomycetes</taxon>
        <taxon>Debaryomycetaceae</taxon>
        <taxon>Candida/Lodderomyces clade</taxon>
        <taxon>Lodderomyces</taxon>
    </lineage>
</organism>
<dbReference type="InterPro" id="IPR001965">
    <property type="entry name" value="Znf_PHD"/>
</dbReference>
<keyword evidence="3" id="KW-0862">Zinc</keyword>
<dbReference type="Proteomes" id="UP000001996">
    <property type="component" value="Unassembled WGS sequence"/>
</dbReference>
<feature type="compositionally biased region" description="Polar residues" evidence="5">
    <location>
        <begin position="68"/>
        <end position="77"/>
    </location>
</feature>
<feature type="compositionally biased region" description="Polar residues" evidence="5">
    <location>
        <begin position="215"/>
        <end position="237"/>
    </location>
</feature>
<dbReference type="eggNOG" id="KOG4299">
    <property type="taxonomic scope" value="Eukaryota"/>
</dbReference>
<dbReference type="CDD" id="cd15534">
    <property type="entry name" value="PHD2_PHF12_Rco1"/>
    <property type="match status" value="1"/>
</dbReference>
<evidence type="ECO:0000313" key="7">
    <source>
        <dbReference type="EMBL" id="EDK47330.1"/>
    </source>
</evidence>
<feature type="region of interest" description="Disordered" evidence="5">
    <location>
        <begin position="724"/>
        <end position="769"/>
    </location>
</feature>
<feature type="compositionally biased region" description="Low complexity" evidence="5">
    <location>
        <begin position="156"/>
        <end position="188"/>
    </location>
</feature>
<dbReference type="Gene3D" id="3.30.40.10">
    <property type="entry name" value="Zinc/RING finger domain, C3HC4 (zinc finger)"/>
    <property type="match status" value="2"/>
</dbReference>
<sequence>MASRGSSRSSSVSSSNERSLKQSLITNGGLINKAEPRSRKRKSPSPMESTTQKDVGSKRKSARIAQIEETSTPTLSASPEIRESLRIDLDLHLNLDSVEEKISTNGNEFVEPPLAPPSPSYTGLPLEEFPTAKIKKELLWPIKKKSKSKEAESIDNGNYSSSNQNGNISNNNYNNNNNNNNSGNSNSSKMALSQNPSIENATSIEQKYINHLQTPLSDEITAPSTIRGSLDTSSRPIRQTKLKLTVKTPKQHIQKHTVSPSSSNNDTKVDKSTPKNVLKKIKIISPQKTDASTKLLAPNTKIKNEAEHHQHQHQHAQEEDTHKDNDDFCFSCGRPGIFICCETCPKSFHFPCCDPPLEEPPEDDWFCHECVAKRNASLLPNWKDIGIFGKLLNNLQTRNPKAFELPRALREDTFIGVETGDFGDYADDSEKPDIPASKRNGNQLPGFNRDPDLEIETLYDGDGNPNLCHKCKESGLNHRTLIKCDYCPLIYHIDCLEYPMFGPKTIGDKWRCPNHVSDLLPRGLPQLRQYKNTEIVESSLQTNFLRMMALGNFVVKFDSEQYLKDNRNNNNGGSNSARAKTENANSDRLATLHSLSDWGSDLNAIHPEFQPSLNVGTIVTKDGICQPTPLLKLKITPISSSSKSRIYRIPEKLIIMDFMSKVEKKDNAIDAYTEYEYLSRLEQNPAEKEIIDSLYSIHSRQRQLNFEALLKAAQLNLTENWKVEKEQEKEKAKEKEEEEKEEKEEEDRTEDVSNISKDKSIHENNINHNDTLSYKEIQDLIKIKKLMEIKGQDSLLKFLQSK</sequence>
<proteinExistence type="predicted"/>
<name>A5E7C2_LODEL</name>
<evidence type="ECO:0000256" key="4">
    <source>
        <dbReference type="PROSITE-ProRule" id="PRU00146"/>
    </source>
</evidence>
<gene>
    <name evidence="7" type="ORF">LELG_05511</name>
</gene>
<dbReference type="STRING" id="379508.A5E7C2"/>
<dbReference type="GO" id="GO:0008270">
    <property type="term" value="F:zinc ion binding"/>
    <property type="evidence" value="ECO:0007669"/>
    <property type="project" value="UniProtKB-KW"/>
</dbReference>
<keyword evidence="8" id="KW-1185">Reference proteome</keyword>
<evidence type="ECO:0000256" key="3">
    <source>
        <dbReference type="ARBA" id="ARBA00022833"/>
    </source>
</evidence>
<feature type="compositionally biased region" description="Low complexity" evidence="5">
    <location>
        <begin position="568"/>
        <end position="578"/>
    </location>
</feature>
<dbReference type="InterPro" id="IPR019787">
    <property type="entry name" value="Znf_PHD-finger"/>
</dbReference>
<dbReference type="InterPro" id="IPR011011">
    <property type="entry name" value="Znf_FYVE_PHD"/>
</dbReference>
<evidence type="ECO:0000256" key="1">
    <source>
        <dbReference type="ARBA" id="ARBA00022723"/>
    </source>
</evidence>
<evidence type="ECO:0000259" key="6">
    <source>
        <dbReference type="PROSITE" id="PS50016"/>
    </source>
</evidence>
<feature type="compositionally biased region" description="Low complexity" evidence="5">
    <location>
        <begin position="1"/>
        <end position="17"/>
    </location>
</feature>
<dbReference type="SUPFAM" id="SSF57903">
    <property type="entry name" value="FYVE/PHD zinc finger"/>
    <property type="match status" value="2"/>
</dbReference>
<dbReference type="CDD" id="cd15535">
    <property type="entry name" value="PHD1_Rco1"/>
    <property type="match status" value="1"/>
</dbReference>
<dbReference type="GeneID" id="5230389"/>
<feature type="region of interest" description="Disordered" evidence="5">
    <location>
        <begin position="426"/>
        <end position="448"/>
    </location>
</feature>
<dbReference type="OrthoDB" id="5876363at2759"/>
<dbReference type="InterPro" id="IPR052819">
    <property type="entry name" value="Chromatin_regulatory_protein"/>
</dbReference>
<dbReference type="PROSITE" id="PS01359">
    <property type="entry name" value="ZF_PHD_1"/>
    <property type="match status" value="1"/>
</dbReference>
<dbReference type="HOGENOM" id="CLU_020803_0_0_1"/>
<feature type="region of interest" description="Disordered" evidence="5">
    <location>
        <begin position="145"/>
        <end position="194"/>
    </location>
</feature>
<dbReference type="GO" id="GO:0006357">
    <property type="term" value="P:regulation of transcription by RNA polymerase II"/>
    <property type="evidence" value="ECO:0007669"/>
    <property type="project" value="TreeGrafter"/>
</dbReference>
<dbReference type="PROSITE" id="PS50016">
    <property type="entry name" value="ZF_PHD_2"/>
    <property type="match status" value="1"/>
</dbReference>
<dbReference type="AlphaFoldDB" id="A5E7C2"/>
<feature type="compositionally biased region" description="Acidic residues" evidence="5">
    <location>
        <begin position="736"/>
        <end position="749"/>
    </location>
</feature>
<dbReference type="PANTHER" id="PTHR47636">
    <property type="entry name" value="TRANSCRIPTIONAL REGULATORY PROTEIN RCO1"/>
    <property type="match status" value="1"/>
</dbReference>
<dbReference type="Pfam" id="PF00628">
    <property type="entry name" value="PHD"/>
    <property type="match status" value="2"/>
</dbReference>
<keyword evidence="1" id="KW-0479">Metal-binding</keyword>
<dbReference type="KEGG" id="lel:PVL30_005051"/>
<reference evidence="7 8" key="1">
    <citation type="journal article" date="2009" name="Nature">
        <title>Evolution of pathogenicity and sexual reproduction in eight Candida genomes.</title>
        <authorList>
            <person name="Butler G."/>
            <person name="Rasmussen M.D."/>
            <person name="Lin M.F."/>
            <person name="Santos M.A."/>
            <person name="Sakthikumar S."/>
            <person name="Munro C.A."/>
            <person name="Rheinbay E."/>
            <person name="Grabherr M."/>
            <person name="Forche A."/>
            <person name="Reedy J.L."/>
            <person name="Agrafioti I."/>
            <person name="Arnaud M.B."/>
            <person name="Bates S."/>
            <person name="Brown A.J."/>
            <person name="Brunke S."/>
            <person name="Costanzo M.C."/>
            <person name="Fitzpatrick D.A."/>
            <person name="de Groot P.W."/>
            <person name="Harris D."/>
            <person name="Hoyer L.L."/>
            <person name="Hube B."/>
            <person name="Klis F.M."/>
            <person name="Kodira C."/>
            <person name="Lennard N."/>
            <person name="Logue M.E."/>
            <person name="Martin R."/>
            <person name="Neiman A.M."/>
            <person name="Nikolaou E."/>
            <person name="Quail M.A."/>
            <person name="Quinn J."/>
            <person name="Santos M.C."/>
            <person name="Schmitzberger F.F."/>
            <person name="Sherlock G."/>
            <person name="Shah P."/>
            <person name="Silverstein K.A."/>
            <person name="Skrzypek M.S."/>
            <person name="Soll D."/>
            <person name="Staggs R."/>
            <person name="Stansfield I."/>
            <person name="Stumpf M.P."/>
            <person name="Sudbery P.E."/>
            <person name="Srikantha T."/>
            <person name="Zeng Q."/>
            <person name="Berman J."/>
            <person name="Berriman M."/>
            <person name="Heitman J."/>
            <person name="Gow N.A."/>
            <person name="Lorenz M.C."/>
            <person name="Birren B.W."/>
            <person name="Kellis M."/>
            <person name="Cuomo C.A."/>
        </authorList>
    </citation>
    <scope>NUCLEOTIDE SEQUENCE [LARGE SCALE GENOMIC DNA]</scope>
    <source>
        <strain evidence="8">ATCC 11503 / BCRC 21390 / CBS 2605 / JCM 1781 / NBRC 1676 / NRRL YB-4239</strain>
    </source>
</reference>
<dbReference type="VEuPathDB" id="FungiDB:LELG_05511"/>
<dbReference type="EMBL" id="CH981533">
    <property type="protein sequence ID" value="EDK47330.1"/>
    <property type="molecule type" value="Genomic_DNA"/>
</dbReference>
<feature type="compositionally biased region" description="Polar residues" evidence="5">
    <location>
        <begin position="256"/>
        <end position="266"/>
    </location>
</feature>
<evidence type="ECO:0000313" key="8">
    <source>
        <dbReference type="Proteomes" id="UP000001996"/>
    </source>
</evidence>
<evidence type="ECO:0000256" key="5">
    <source>
        <dbReference type="SAM" id="MobiDB-lite"/>
    </source>
</evidence>
<feature type="region of interest" description="Disordered" evidence="5">
    <location>
        <begin position="565"/>
        <end position="584"/>
    </location>
</feature>
<keyword evidence="2 4" id="KW-0863">Zinc-finger</keyword>
<dbReference type="InParanoid" id="A5E7C2"/>
<feature type="domain" description="PHD-type" evidence="6">
    <location>
        <begin position="326"/>
        <end position="373"/>
    </location>
</feature>
<feature type="region of interest" description="Disordered" evidence="5">
    <location>
        <begin position="215"/>
        <end position="280"/>
    </location>
</feature>
<dbReference type="GO" id="GO:0032221">
    <property type="term" value="C:Rpd3S complex"/>
    <property type="evidence" value="ECO:0007669"/>
    <property type="project" value="TreeGrafter"/>
</dbReference>
<dbReference type="InterPro" id="IPR019786">
    <property type="entry name" value="Zinc_finger_PHD-type_CS"/>
</dbReference>
<evidence type="ECO:0000256" key="2">
    <source>
        <dbReference type="ARBA" id="ARBA00022771"/>
    </source>
</evidence>
<accession>A5E7C2</accession>
<feature type="compositionally biased region" description="Basic and acidic residues" evidence="5">
    <location>
        <begin position="724"/>
        <end position="735"/>
    </location>
</feature>
<dbReference type="InterPro" id="IPR013083">
    <property type="entry name" value="Znf_RING/FYVE/PHD"/>
</dbReference>
<protein>
    <recommendedName>
        <fullName evidence="6">PHD-type domain-containing protein</fullName>
    </recommendedName>
</protein>
<dbReference type="PANTHER" id="PTHR47636:SF1">
    <property type="entry name" value="TRANSCRIPTIONAL REGULATORY PROTEIN RCO1"/>
    <property type="match status" value="1"/>
</dbReference>
<dbReference type="SMART" id="SM00249">
    <property type="entry name" value="PHD"/>
    <property type="match status" value="2"/>
</dbReference>
<feature type="region of interest" description="Disordered" evidence="5">
    <location>
        <begin position="1"/>
        <end position="79"/>
    </location>
</feature>